<name>A0A5A8DQM3_CAFRO</name>
<dbReference type="Pfam" id="PF12796">
    <property type="entry name" value="Ank_2"/>
    <property type="match status" value="1"/>
</dbReference>
<dbReference type="PROSITE" id="PS50297">
    <property type="entry name" value="ANK_REP_REGION"/>
    <property type="match status" value="1"/>
</dbReference>
<dbReference type="AlphaFoldDB" id="A0A5A8DQM3"/>
<dbReference type="SUPFAM" id="SSF54506">
    <property type="entry name" value="Diaminopimelate epimerase-like"/>
    <property type="match status" value="1"/>
</dbReference>
<evidence type="ECO:0000313" key="5">
    <source>
        <dbReference type="Proteomes" id="UP000324907"/>
    </source>
</evidence>
<comment type="caution">
    <text evidence="4">The sequence shown here is derived from an EMBL/GenBank/DDBJ whole genome shotgun (WGS) entry which is preliminary data.</text>
</comment>
<evidence type="ECO:0000256" key="3">
    <source>
        <dbReference type="PROSITE-ProRule" id="PRU00023"/>
    </source>
</evidence>
<organism evidence="4 5">
    <name type="scientific">Cafeteria roenbergensis</name>
    <name type="common">Marine flagellate</name>
    <dbReference type="NCBI Taxonomy" id="33653"/>
    <lineage>
        <taxon>Eukaryota</taxon>
        <taxon>Sar</taxon>
        <taxon>Stramenopiles</taxon>
        <taxon>Bigyra</taxon>
        <taxon>Opalozoa</taxon>
        <taxon>Bicosoecida</taxon>
        <taxon>Cafeteriaceae</taxon>
        <taxon>Cafeteria</taxon>
    </lineage>
</organism>
<dbReference type="Gene3D" id="1.25.40.20">
    <property type="entry name" value="Ankyrin repeat-containing domain"/>
    <property type="match status" value="2"/>
</dbReference>
<feature type="repeat" description="ANK" evidence="3">
    <location>
        <begin position="362"/>
        <end position="394"/>
    </location>
</feature>
<dbReference type="InterPro" id="IPR036770">
    <property type="entry name" value="Ankyrin_rpt-contain_sf"/>
</dbReference>
<dbReference type="PROSITE" id="PS50088">
    <property type="entry name" value="ANK_REPEAT"/>
    <property type="match status" value="3"/>
</dbReference>
<sequence>MDSEVPGQLGGFRLACLAELDDLFSLEEASYPADEMASRAKLELRLTVAGDFFFVMREAAPHGSHGPVVGYVCGTLAKALTEESMAEHDRGGMQRQVDAFALLSKEPNAPLYERCGFESLGDSGVDHGADMWLLMRRRVRPEERLPALAIVDAFSSKPVGGGNQAAVVILPSATEAFVAVAGFWPGTAADPARVVAVLRNRMDVFVRVTPEAFAEIPIRGVRDESLAAVVARGVVATAAAQPDQGCDFVSRFFAPRLLISEDPATLIELATDGRTKELVAALEAGATVEATSEEGSYKTALVFAAEHGNLAAVKALLGKHANHAAGQGVGPTAFILAVLNEHLEVANALLKAGVSVDQVGKGGASPLIYAAVAGKTDAVEYLLSKGANANHTNSIGSTAAIAAAKFGHWDTLASLIKGGADPSVVDNVDGSCMAYALQKAAPEATIKLLAAKGAGVAGSVRGKSLKELAYHSGTDALLKVAGETPLEVAAAATEEKKPEHAAETEGAAAAARACCGGMWC</sequence>
<dbReference type="EMBL" id="VLTL01000041">
    <property type="protein sequence ID" value="KAA0166160.1"/>
    <property type="molecule type" value="Genomic_DNA"/>
</dbReference>
<dbReference type="PANTHER" id="PTHR24173">
    <property type="entry name" value="ANKYRIN REPEAT CONTAINING"/>
    <property type="match status" value="1"/>
</dbReference>
<dbReference type="InterPro" id="IPR002110">
    <property type="entry name" value="Ankyrin_rpt"/>
</dbReference>
<keyword evidence="2 3" id="KW-0040">ANK repeat</keyword>
<dbReference type="Gene3D" id="3.40.630.30">
    <property type="match status" value="2"/>
</dbReference>
<keyword evidence="1" id="KW-0677">Repeat</keyword>
<feature type="repeat" description="ANK" evidence="3">
    <location>
        <begin position="395"/>
        <end position="427"/>
    </location>
</feature>
<evidence type="ECO:0000313" key="4">
    <source>
        <dbReference type="EMBL" id="KAA0166160.1"/>
    </source>
</evidence>
<proteinExistence type="predicted"/>
<evidence type="ECO:0000256" key="1">
    <source>
        <dbReference type="ARBA" id="ARBA00022737"/>
    </source>
</evidence>
<dbReference type="SUPFAM" id="SSF48403">
    <property type="entry name" value="Ankyrin repeat"/>
    <property type="match status" value="1"/>
</dbReference>
<accession>A0A5A8DQM3</accession>
<dbReference type="PANTHER" id="PTHR24173:SF74">
    <property type="entry name" value="ANKYRIN REPEAT DOMAIN-CONTAINING PROTEIN 16"/>
    <property type="match status" value="1"/>
</dbReference>
<reference evidence="4 5" key="1">
    <citation type="submission" date="2019-07" db="EMBL/GenBank/DDBJ databases">
        <title>Genomes of Cafeteria roenbergensis.</title>
        <authorList>
            <person name="Fischer M.G."/>
            <person name="Hackl T."/>
            <person name="Roman M."/>
        </authorList>
    </citation>
    <scope>NUCLEOTIDE SEQUENCE [LARGE SCALE GENOMIC DNA]</scope>
    <source>
        <strain evidence="4 5">RCC970-E3</strain>
    </source>
</reference>
<protein>
    <submittedName>
        <fullName evidence="4">Uncharacterized protein</fullName>
    </submittedName>
</protein>
<dbReference type="SMART" id="SM00248">
    <property type="entry name" value="ANK"/>
    <property type="match status" value="4"/>
</dbReference>
<dbReference type="Proteomes" id="UP000324907">
    <property type="component" value="Unassembled WGS sequence"/>
</dbReference>
<evidence type="ECO:0000256" key="2">
    <source>
        <dbReference type="ARBA" id="ARBA00023043"/>
    </source>
</evidence>
<gene>
    <name evidence="4" type="ORF">FNF28_03208</name>
</gene>
<dbReference type="Gene3D" id="3.10.310.10">
    <property type="entry name" value="Diaminopimelate Epimerase, Chain A, domain 1"/>
    <property type="match status" value="1"/>
</dbReference>
<feature type="repeat" description="ANK" evidence="3">
    <location>
        <begin position="329"/>
        <end position="361"/>
    </location>
</feature>